<dbReference type="AlphaFoldDB" id="A0A084U7M3"/>
<dbReference type="CDD" id="cd00056">
    <property type="entry name" value="ENDO3c"/>
    <property type="match status" value="1"/>
</dbReference>
<dbReference type="PANTHER" id="PTHR43003:SF13">
    <property type="entry name" value="DNA-3-METHYLADENINE GLYCOSYLASE 2"/>
    <property type="match status" value="1"/>
</dbReference>
<dbReference type="eggNOG" id="COG0122">
    <property type="taxonomic scope" value="Bacteria"/>
</dbReference>
<evidence type="ECO:0000256" key="4">
    <source>
        <dbReference type="ARBA" id="ARBA00023204"/>
    </source>
</evidence>
<dbReference type="GO" id="GO:0005737">
    <property type="term" value="C:cytoplasm"/>
    <property type="evidence" value="ECO:0007669"/>
    <property type="project" value="TreeGrafter"/>
</dbReference>
<evidence type="ECO:0000313" key="6">
    <source>
        <dbReference type="EMBL" id="KFB08959.1"/>
    </source>
</evidence>
<dbReference type="OrthoDB" id="9785929at2"/>
<dbReference type="Pfam" id="PF00730">
    <property type="entry name" value="HhH-GPD"/>
    <property type="match status" value="1"/>
</dbReference>
<dbReference type="GO" id="GO:0043916">
    <property type="term" value="F:DNA-7-methylguanine glycosylase activity"/>
    <property type="evidence" value="ECO:0007669"/>
    <property type="project" value="TreeGrafter"/>
</dbReference>
<proteinExistence type="predicted"/>
<keyword evidence="6" id="KW-0378">Hydrolase</keyword>
<gene>
    <name evidence="6" type="ORF">EL18_03215</name>
</gene>
<dbReference type="InterPro" id="IPR051912">
    <property type="entry name" value="Alkylbase_DNA_Glycosylase/TA"/>
</dbReference>
<comment type="caution">
    <text evidence="6">The sequence shown here is derived from an EMBL/GenBank/DDBJ whole genome shotgun (WGS) entry which is preliminary data.</text>
</comment>
<protein>
    <recommendedName>
        <fullName evidence="2">DNA-3-methyladenine glycosylase II</fullName>
        <ecNumber evidence="2">3.2.2.21</ecNumber>
    </recommendedName>
</protein>
<dbReference type="PATRIC" id="fig|472175.3.peg.3211"/>
<organism evidence="6 7">
    <name type="scientific">Nitratireductor basaltis</name>
    <dbReference type="NCBI Taxonomy" id="472175"/>
    <lineage>
        <taxon>Bacteria</taxon>
        <taxon>Pseudomonadati</taxon>
        <taxon>Pseudomonadota</taxon>
        <taxon>Alphaproteobacteria</taxon>
        <taxon>Hyphomicrobiales</taxon>
        <taxon>Phyllobacteriaceae</taxon>
        <taxon>Nitratireductor</taxon>
    </lineage>
</organism>
<dbReference type="GO" id="GO:0006307">
    <property type="term" value="P:DNA alkylation repair"/>
    <property type="evidence" value="ECO:0007669"/>
    <property type="project" value="TreeGrafter"/>
</dbReference>
<keyword evidence="6" id="KW-0326">Glycosidase</keyword>
<dbReference type="GO" id="GO:0032993">
    <property type="term" value="C:protein-DNA complex"/>
    <property type="evidence" value="ECO:0007669"/>
    <property type="project" value="TreeGrafter"/>
</dbReference>
<dbReference type="SUPFAM" id="SSF48150">
    <property type="entry name" value="DNA-glycosylase"/>
    <property type="match status" value="1"/>
</dbReference>
<evidence type="ECO:0000313" key="7">
    <source>
        <dbReference type="Proteomes" id="UP000053675"/>
    </source>
</evidence>
<reference evidence="6 7" key="1">
    <citation type="submission" date="2014-05" db="EMBL/GenBank/DDBJ databases">
        <title>Draft Genome Sequence of Nitratireductor basaltis Strain UMTGB225, A Marine Bacterium Isolated from Green Barrel Tunicate.</title>
        <authorList>
            <person name="Gan H.Y."/>
        </authorList>
    </citation>
    <scope>NUCLEOTIDE SEQUENCE [LARGE SCALE GENOMIC DNA]</scope>
    <source>
        <strain evidence="6 7">UMTGB225</strain>
    </source>
</reference>
<keyword evidence="4" id="KW-0234">DNA repair</keyword>
<dbReference type="EC" id="3.2.2.21" evidence="2"/>
<evidence type="ECO:0000259" key="5">
    <source>
        <dbReference type="SMART" id="SM00478"/>
    </source>
</evidence>
<accession>A0A084U7M3</accession>
<dbReference type="PANTHER" id="PTHR43003">
    <property type="entry name" value="DNA-3-METHYLADENINE GLYCOSYLASE"/>
    <property type="match status" value="1"/>
</dbReference>
<dbReference type="GO" id="GO:0032131">
    <property type="term" value="F:alkylated DNA binding"/>
    <property type="evidence" value="ECO:0007669"/>
    <property type="project" value="TreeGrafter"/>
</dbReference>
<keyword evidence="3" id="KW-0227">DNA damage</keyword>
<feature type="domain" description="HhH-GPD" evidence="5">
    <location>
        <begin position="52"/>
        <end position="203"/>
    </location>
</feature>
<evidence type="ECO:0000256" key="2">
    <source>
        <dbReference type="ARBA" id="ARBA00012000"/>
    </source>
</evidence>
<dbReference type="GO" id="GO:0008725">
    <property type="term" value="F:DNA-3-methyladenine glycosylase activity"/>
    <property type="evidence" value="ECO:0007669"/>
    <property type="project" value="TreeGrafter"/>
</dbReference>
<dbReference type="Gene3D" id="1.10.1670.40">
    <property type="match status" value="1"/>
</dbReference>
<sequence>MPVRIETLADVATGLDALEVLDPRLARVRQQAGEVDLRLRPAGFTSLASIIVSQQVSLASASAIMRRLCLLIEPLEAGNVLAAGEPALVQAGLSRAKQKALLALAQSVVSGGLDLEALCACDAEDAIAAITALPGLGPWSAQVYLLSCAGHADVFPAGDVALQVAVQTCFELQERPKADELAAMAESWRPWRSVAARLFWAFYREMKGREAKLPAFT</sequence>
<name>A0A084U7M3_9HYPH</name>
<dbReference type="STRING" id="472175.EL18_03215"/>
<dbReference type="GO" id="GO:0006285">
    <property type="term" value="P:base-excision repair, AP site formation"/>
    <property type="evidence" value="ECO:0007669"/>
    <property type="project" value="TreeGrafter"/>
</dbReference>
<dbReference type="InterPro" id="IPR003265">
    <property type="entry name" value="HhH-GPD_domain"/>
</dbReference>
<keyword evidence="7" id="KW-1185">Reference proteome</keyword>
<dbReference type="InterPro" id="IPR011257">
    <property type="entry name" value="DNA_glycosylase"/>
</dbReference>
<dbReference type="RefSeq" id="WP_036486258.1">
    <property type="nucleotide sequence ID" value="NZ_JMQM01000002.1"/>
</dbReference>
<evidence type="ECO:0000256" key="1">
    <source>
        <dbReference type="ARBA" id="ARBA00000086"/>
    </source>
</evidence>
<comment type="catalytic activity">
    <reaction evidence="1">
        <text>Hydrolysis of alkylated DNA, releasing 3-methyladenine, 3-methylguanine, 7-methylguanine and 7-methyladenine.</text>
        <dbReference type="EC" id="3.2.2.21"/>
    </reaction>
</comment>
<dbReference type="Proteomes" id="UP000053675">
    <property type="component" value="Unassembled WGS sequence"/>
</dbReference>
<dbReference type="Gene3D" id="1.10.340.30">
    <property type="entry name" value="Hypothetical protein, domain 2"/>
    <property type="match status" value="1"/>
</dbReference>
<dbReference type="EMBL" id="JMQM01000002">
    <property type="protein sequence ID" value="KFB08959.1"/>
    <property type="molecule type" value="Genomic_DNA"/>
</dbReference>
<dbReference type="SMART" id="SM00478">
    <property type="entry name" value="ENDO3c"/>
    <property type="match status" value="1"/>
</dbReference>
<evidence type="ECO:0000256" key="3">
    <source>
        <dbReference type="ARBA" id="ARBA00022763"/>
    </source>
</evidence>